<keyword evidence="7" id="KW-1185">Reference proteome</keyword>
<dbReference type="EMBL" id="CP093365">
    <property type="protein sequence ID" value="UQS84033.1"/>
    <property type="molecule type" value="Genomic_DNA"/>
</dbReference>
<name>A0ABY4PE28_9LACO</name>
<evidence type="ECO:0000256" key="3">
    <source>
        <dbReference type="ARBA" id="ARBA00023235"/>
    </source>
</evidence>
<dbReference type="PANTHER" id="PTHR30511:SF0">
    <property type="entry name" value="ALANINE RACEMASE, CATABOLIC-RELATED"/>
    <property type="match status" value="1"/>
</dbReference>
<feature type="modified residue" description="N6-(pyridoxal phosphate)lysine" evidence="4">
    <location>
        <position position="40"/>
    </location>
</feature>
<evidence type="ECO:0000259" key="5">
    <source>
        <dbReference type="SMART" id="SM01005"/>
    </source>
</evidence>
<dbReference type="Gene3D" id="2.40.37.10">
    <property type="entry name" value="Lyase, Ornithine Decarboxylase, Chain A, domain 1"/>
    <property type="match status" value="1"/>
</dbReference>
<comment type="catalytic activity">
    <reaction evidence="4">
        <text>L-alanine = D-alanine</text>
        <dbReference type="Rhea" id="RHEA:20249"/>
        <dbReference type="ChEBI" id="CHEBI:57416"/>
        <dbReference type="ChEBI" id="CHEBI:57972"/>
        <dbReference type="EC" id="5.1.1.1"/>
    </reaction>
</comment>
<dbReference type="RefSeq" id="WP_249513217.1">
    <property type="nucleotide sequence ID" value="NZ_CP093365.1"/>
</dbReference>
<dbReference type="InterPro" id="IPR009006">
    <property type="entry name" value="Ala_racemase/Decarboxylase_C"/>
</dbReference>
<dbReference type="Proteomes" id="UP000831947">
    <property type="component" value="Chromosome"/>
</dbReference>
<dbReference type="InterPro" id="IPR029066">
    <property type="entry name" value="PLP-binding_barrel"/>
</dbReference>
<dbReference type="SMART" id="SM01005">
    <property type="entry name" value="Ala_racemase_C"/>
    <property type="match status" value="1"/>
</dbReference>
<evidence type="ECO:0000313" key="6">
    <source>
        <dbReference type="EMBL" id="UQS84033.1"/>
    </source>
</evidence>
<evidence type="ECO:0000256" key="1">
    <source>
        <dbReference type="ARBA" id="ARBA00001933"/>
    </source>
</evidence>
<evidence type="ECO:0000313" key="7">
    <source>
        <dbReference type="Proteomes" id="UP000831947"/>
    </source>
</evidence>
<accession>A0ABY4PE28</accession>
<dbReference type="SUPFAM" id="SSF51419">
    <property type="entry name" value="PLP-binding barrel"/>
    <property type="match status" value="1"/>
</dbReference>
<keyword evidence="3 4" id="KW-0413">Isomerase</keyword>
<dbReference type="InterPro" id="IPR000821">
    <property type="entry name" value="Ala_racemase"/>
</dbReference>
<dbReference type="SUPFAM" id="SSF50621">
    <property type="entry name" value="Alanine racemase C-terminal domain-like"/>
    <property type="match status" value="1"/>
</dbReference>
<comment type="function">
    <text evidence="4">Catalyzes the interconversion of L-alanine and D-alanine. May also act on other amino acids.</text>
</comment>
<feature type="binding site" evidence="4">
    <location>
        <position position="135"/>
    </location>
    <ligand>
        <name>substrate</name>
    </ligand>
</feature>
<feature type="domain" description="Alanine racemase C-terminal" evidence="5">
    <location>
        <begin position="243"/>
        <end position="368"/>
    </location>
</feature>
<dbReference type="InterPro" id="IPR001608">
    <property type="entry name" value="Ala_racemase_N"/>
</dbReference>
<dbReference type="Gene3D" id="3.20.20.10">
    <property type="entry name" value="Alanine racemase"/>
    <property type="match status" value="1"/>
</dbReference>
<evidence type="ECO:0000256" key="4">
    <source>
        <dbReference type="HAMAP-Rule" id="MF_01201"/>
    </source>
</evidence>
<evidence type="ECO:0000256" key="2">
    <source>
        <dbReference type="ARBA" id="ARBA00022898"/>
    </source>
</evidence>
<dbReference type="InterPro" id="IPR011079">
    <property type="entry name" value="Ala_racemase_C"/>
</dbReference>
<dbReference type="NCBIfam" id="TIGR00492">
    <property type="entry name" value="alr"/>
    <property type="match status" value="1"/>
</dbReference>
<keyword evidence="2 4" id="KW-0663">Pyridoxal phosphate</keyword>
<dbReference type="InterPro" id="IPR020622">
    <property type="entry name" value="Ala_racemase_pyridoxalP-BS"/>
</dbReference>
<feature type="binding site" evidence="4">
    <location>
        <position position="311"/>
    </location>
    <ligand>
        <name>substrate</name>
    </ligand>
</feature>
<reference evidence="6 7" key="1">
    <citation type="journal article" date="2022" name="Int. J. Syst. Evol. Microbiol.">
        <title>Apilactobacillus apisilvae sp. nov., Nicolia spurrieriana gen. nov. sp. nov., Bombilactobacillus folatiphilus sp. nov. and Bombilactobacillus thymidiniphilus sp. nov., four new lactic acid bacterial isolates from stingless bees Tetragonula carbonaria and Austroplebeia australis.</title>
        <authorList>
            <person name="Oliphant S.A."/>
            <person name="Watson-Haigh N.S."/>
            <person name="Sumby K.M."/>
            <person name="Gardner J."/>
            <person name="Groom S."/>
            <person name="Jiranek V."/>
        </authorList>
    </citation>
    <scope>NUCLEOTIDE SEQUENCE [LARGE SCALE GENOMIC DNA]</scope>
    <source>
        <strain evidence="6 7">SG4_A1</strain>
    </source>
</reference>
<dbReference type="EC" id="5.1.1.1" evidence="4"/>
<dbReference type="PROSITE" id="PS00395">
    <property type="entry name" value="ALANINE_RACEMASE"/>
    <property type="match status" value="1"/>
</dbReference>
<dbReference type="PANTHER" id="PTHR30511">
    <property type="entry name" value="ALANINE RACEMASE"/>
    <property type="match status" value="1"/>
</dbReference>
<organism evidence="6 7">
    <name type="scientific">Bombilactobacillus thymidiniphilus</name>
    <dbReference type="NCBI Taxonomy" id="2923363"/>
    <lineage>
        <taxon>Bacteria</taxon>
        <taxon>Bacillati</taxon>
        <taxon>Bacillota</taxon>
        <taxon>Bacilli</taxon>
        <taxon>Lactobacillales</taxon>
        <taxon>Lactobacillaceae</taxon>
        <taxon>Bombilactobacillus</taxon>
    </lineage>
</organism>
<sequence length="369" mass="40666">MQPAIHRPTRAIIDRQAIRNNFLHERQQLTSDKYIFAVVKANAYGHGAVAVAKVLHELQVDGFCVATLDEALELRQNGLQEPILVLGITSVQDVQLAAENDISLTAASLAWLEEAVNNLQQPLKIHLAIDSGMNRLGIRDRLEVIAATEFLLQETNLVAEGIFTHFATADEPDVTYFNSQERKFRELICDVRTTFQYVHCANSATALWHQDVTSNVIRLGISLYGLNPSGTVMKELPYSLHPALSLTSEVSYIKQLPAGQKVGYGATYTTSSDEIIATIPIGYADGWLRRLSGSKIIIDDELCPIVGRICMDQLMVSVGHMVPVGTPVVLIGTQADLSISATDVANYSKTINYEITCNLSDRIPRTYIN</sequence>
<dbReference type="GO" id="GO:0008784">
    <property type="term" value="F:alanine racemase activity"/>
    <property type="evidence" value="ECO:0007669"/>
    <property type="project" value="UniProtKB-EC"/>
</dbReference>
<dbReference type="Pfam" id="PF01168">
    <property type="entry name" value="Ala_racemase_N"/>
    <property type="match status" value="1"/>
</dbReference>
<dbReference type="HAMAP" id="MF_01201">
    <property type="entry name" value="Ala_racemase"/>
    <property type="match status" value="1"/>
</dbReference>
<dbReference type="Pfam" id="PF00842">
    <property type="entry name" value="Ala_racemase_C"/>
    <property type="match status" value="1"/>
</dbReference>
<feature type="active site" description="Proton acceptor; specific for D-alanine" evidence="4">
    <location>
        <position position="40"/>
    </location>
</feature>
<dbReference type="CDD" id="cd00430">
    <property type="entry name" value="PLPDE_III_AR"/>
    <property type="match status" value="1"/>
</dbReference>
<protein>
    <recommendedName>
        <fullName evidence="4">Alanine racemase</fullName>
        <ecNumber evidence="4">5.1.1.1</ecNumber>
    </recommendedName>
</protein>
<comment type="pathway">
    <text evidence="4">Amino-acid biosynthesis; D-alanine biosynthesis; D-alanine from L-alanine: step 1/1.</text>
</comment>
<gene>
    <name evidence="6" type="primary">alr</name>
    <name evidence="6" type="ORF">MOO47_02290</name>
</gene>
<feature type="active site" description="Proton acceptor; specific for L-alanine" evidence="4">
    <location>
        <position position="264"/>
    </location>
</feature>
<dbReference type="PRINTS" id="PR00992">
    <property type="entry name" value="ALARACEMASE"/>
</dbReference>
<proteinExistence type="inferred from homology"/>
<comment type="cofactor">
    <cofactor evidence="1 4">
        <name>pyridoxal 5'-phosphate</name>
        <dbReference type="ChEBI" id="CHEBI:597326"/>
    </cofactor>
</comment>
<comment type="similarity">
    <text evidence="4">Belongs to the alanine racemase family.</text>
</comment>